<evidence type="ECO:0000313" key="3">
    <source>
        <dbReference type="EMBL" id="CAF9920097.1"/>
    </source>
</evidence>
<accession>A0A8H3F7J5</accession>
<keyword evidence="3" id="KW-0689">Ribosomal protein</keyword>
<keyword evidence="3" id="KW-0687">Ribonucleoprotein</keyword>
<feature type="region of interest" description="Disordered" evidence="1">
    <location>
        <begin position="359"/>
        <end position="383"/>
    </location>
</feature>
<evidence type="ECO:0000259" key="2">
    <source>
        <dbReference type="Pfam" id="PF10213"/>
    </source>
</evidence>
<sequence>MAAAANRLGFTALRHTSRTPARSKALPLKGPNRSFHTTPFHRRREDSEDSSPSQKPERQPFKFSLSDLDSDERSTYTSLSPKEREQWRQEAQQMHDYMTSPGVESELQGEVSQAVYETSQEVPDTETDIKRIKPGFFAMGELEEQDSGEDGEFEEDDITSLGHGELEQHREMRHYARIAAWEMPLLSKLAKPFTPPPLDHPLRFRYTTYMGETHPGSKKIVLEFCTRDLRALTEPQRIKLIKLVGPRYNPETDIVKMSSEMFETPAQNKRYLGDLVDTLMEEAKDETDTFEDVPLDFRHHKFKPKVEFPDGWKLTKAKREKLEEGRTLRLEQERKREVQGKLVEGVRVVEEAMKRLPVRNESRELLEAQQGRKPVRGKQRIRR</sequence>
<name>A0A8H3F7J5_9LECA</name>
<comment type="caution">
    <text evidence="3">The sequence shown here is derived from an EMBL/GenBank/DDBJ whole genome shotgun (WGS) entry which is preliminary data.</text>
</comment>
<dbReference type="InterPro" id="IPR019349">
    <property type="entry name" value="Ribosomal_mS35_mit"/>
</dbReference>
<dbReference type="OrthoDB" id="283424at2759"/>
<dbReference type="EMBL" id="CAJPDR010000132">
    <property type="protein sequence ID" value="CAF9920097.1"/>
    <property type="molecule type" value="Genomic_DNA"/>
</dbReference>
<protein>
    <submittedName>
        <fullName evidence="3">28S ribosomal protein S35, mitochondrial</fullName>
    </submittedName>
</protein>
<dbReference type="Proteomes" id="UP000664203">
    <property type="component" value="Unassembled WGS sequence"/>
</dbReference>
<dbReference type="GO" id="GO:0005763">
    <property type="term" value="C:mitochondrial small ribosomal subunit"/>
    <property type="evidence" value="ECO:0007669"/>
    <property type="project" value="TreeGrafter"/>
</dbReference>
<keyword evidence="4" id="KW-1185">Reference proteome</keyword>
<feature type="region of interest" description="Disordered" evidence="1">
    <location>
        <begin position="1"/>
        <end position="87"/>
    </location>
</feature>
<dbReference type="PANTHER" id="PTHR13490">
    <property type="entry name" value="MITOCHONDRIAL 28S RIBOSOMAL PROTEIN S28"/>
    <property type="match status" value="1"/>
</dbReference>
<reference evidence="3" key="1">
    <citation type="submission" date="2021-03" db="EMBL/GenBank/DDBJ databases">
        <authorList>
            <person name="Tagirdzhanova G."/>
        </authorList>
    </citation>
    <scope>NUCLEOTIDE SEQUENCE</scope>
</reference>
<feature type="compositionally biased region" description="Basic residues" evidence="1">
    <location>
        <begin position="373"/>
        <end position="383"/>
    </location>
</feature>
<proteinExistence type="predicted"/>
<feature type="domain" description="Small ribosomal subunit protein mS35 mitochondrial conserved" evidence="2">
    <location>
        <begin position="192"/>
        <end position="313"/>
    </location>
</feature>
<organism evidence="3 4">
    <name type="scientific">Alectoria fallacina</name>
    <dbReference type="NCBI Taxonomy" id="1903189"/>
    <lineage>
        <taxon>Eukaryota</taxon>
        <taxon>Fungi</taxon>
        <taxon>Dikarya</taxon>
        <taxon>Ascomycota</taxon>
        <taxon>Pezizomycotina</taxon>
        <taxon>Lecanoromycetes</taxon>
        <taxon>OSLEUM clade</taxon>
        <taxon>Lecanoromycetidae</taxon>
        <taxon>Lecanorales</taxon>
        <taxon>Lecanorineae</taxon>
        <taxon>Parmeliaceae</taxon>
        <taxon>Alectoria</taxon>
    </lineage>
</organism>
<dbReference type="PANTHER" id="PTHR13490:SF0">
    <property type="entry name" value="SMALL RIBOSOMAL SUBUNIT PROTEIN MS35"/>
    <property type="match status" value="1"/>
</dbReference>
<dbReference type="InterPro" id="IPR039848">
    <property type="entry name" value="Ribosomal_mS35_mt"/>
</dbReference>
<dbReference type="GO" id="GO:0003735">
    <property type="term" value="F:structural constituent of ribosome"/>
    <property type="evidence" value="ECO:0007669"/>
    <property type="project" value="InterPro"/>
</dbReference>
<dbReference type="AlphaFoldDB" id="A0A8H3F7J5"/>
<evidence type="ECO:0000313" key="4">
    <source>
        <dbReference type="Proteomes" id="UP000664203"/>
    </source>
</evidence>
<dbReference type="Pfam" id="PF10213">
    <property type="entry name" value="MRP-S28"/>
    <property type="match status" value="1"/>
</dbReference>
<evidence type="ECO:0000256" key="1">
    <source>
        <dbReference type="SAM" id="MobiDB-lite"/>
    </source>
</evidence>
<gene>
    <name evidence="3" type="primary">MRPS35</name>
    <name evidence="3" type="ORF">ALECFALPRED_001426</name>
</gene>
<dbReference type="GO" id="GO:0032543">
    <property type="term" value="P:mitochondrial translation"/>
    <property type="evidence" value="ECO:0007669"/>
    <property type="project" value="InterPro"/>
</dbReference>